<dbReference type="FunFam" id="1.10.340.70:FF:000003">
    <property type="entry name" value="Protein CBG25708"/>
    <property type="match status" value="1"/>
</dbReference>
<dbReference type="InterPro" id="IPR036397">
    <property type="entry name" value="RNaseH_sf"/>
</dbReference>
<proteinExistence type="predicted"/>
<dbReference type="InterPro" id="IPR041588">
    <property type="entry name" value="Integrase_H2C2"/>
</dbReference>
<dbReference type="Gene3D" id="3.30.420.10">
    <property type="entry name" value="Ribonuclease H-like superfamily/Ribonuclease H"/>
    <property type="match status" value="1"/>
</dbReference>
<dbReference type="InterPro" id="IPR012337">
    <property type="entry name" value="RNaseH-like_sf"/>
</dbReference>
<dbReference type="AlphaFoldDB" id="A0A6S7J359"/>
<dbReference type="InterPro" id="IPR001584">
    <property type="entry name" value="Integrase_cat-core"/>
</dbReference>
<dbReference type="GO" id="GO:0003676">
    <property type="term" value="F:nucleic acid binding"/>
    <property type="evidence" value="ECO:0007669"/>
    <property type="project" value="InterPro"/>
</dbReference>
<dbReference type="PANTHER" id="PTHR37984:SF11">
    <property type="entry name" value="INTEGRASE CATALYTIC DOMAIN-CONTAINING PROTEIN"/>
    <property type="match status" value="1"/>
</dbReference>
<gene>
    <name evidence="1" type="ORF">PACLA_8A071137</name>
</gene>
<organism evidence="1 2">
    <name type="scientific">Paramuricea clavata</name>
    <name type="common">Red gorgonian</name>
    <name type="synonym">Violescent sea-whip</name>
    <dbReference type="NCBI Taxonomy" id="317549"/>
    <lineage>
        <taxon>Eukaryota</taxon>
        <taxon>Metazoa</taxon>
        <taxon>Cnidaria</taxon>
        <taxon>Anthozoa</taxon>
        <taxon>Octocorallia</taxon>
        <taxon>Malacalcyonacea</taxon>
        <taxon>Plexauridae</taxon>
        <taxon>Paramuricea</taxon>
    </lineage>
</organism>
<name>A0A6S7J359_PARCT</name>
<reference evidence="1" key="1">
    <citation type="submission" date="2020-04" db="EMBL/GenBank/DDBJ databases">
        <authorList>
            <person name="Alioto T."/>
            <person name="Alioto T."/>
            <person name="Gomez Garrido J."/>
        </authorList>
    </citation>
    <scope>NUCLEOTIDE SEQUENCE</scope>
    <source>
        <strain evidence="1">A484AB</strain>
    </source>
</reference>
<keyword evidence="2" id="KW-1185">Reference proteome</keyword>
<sequence length="262" mass="30104">MEACGDRFVHYLAEQNIPVAMSTEVIRETAKVDPEIKQIRESIINNQSYKLPQDYKLVGDELSITKDIVLRGNRIVLPAKLRPRAIALAHEDHAGITRCKQRIRSKLWSPKMDKNIEDHIKTCHPCQVIEKPERPEPVCPTKRPDACCTHFVIDVCGPFPTGEFVVVLTDYYSRWPEVKILKTVTSENILQWLDSVFAAHGYPEEIKSDNASYFTSQEFWETLKTWGVNLRTVTEYWPQANGQVERFNQVLLNHVLTSRAGN</sequence>
<protein>
    <submittedName>
        <fullName evidence="1">Transposon Tf2-6 poly</fullName>
    </submittedName>
</protein>
<comment type="caution">
    <text evidence="1">The sequence shown here is derived from an EMBL/GenBank/DDBJ whole genome shotgun (WGS) entry which is preliminary data.</text>
</comment>
<evidence type="ECO:0000313" key="1">
    <source>
        <dbReference type="EMBL" id="CAB4024757.1"/>
    </source>
</evidence>
<dbReference type="Pfam" id="PF00665">
    <property type="entry name" value="rve"/>
    <property type="match status" value="1"/>
</dbReference>
<dbReference type="Pfam" id="PF17921">
    <property type="entry name" value="Integrase_H2C2"/>
    <property type="match status" value="1"/>
</dbReference>
<dbReference type="PROSITE" id="PS50994">
    <property type="entry name" value="INTEGRASE"/>
    <property type="match status" value="1"/>
</dbReference>
<accession>A0A6S7J359</accession>
<dbReference type="Proteomes" id="UP001152795">
    <property type="component" value="Unassembled WGS sequence"/>
</dbReference>
<evidence type="ECO:0000313" key="2">
    <source>
        <dbReference type="Proteomes" id="UP001152795"/>
    </source>
</evidence>
<dbReference type="EMBL" id="CACRXK020013221">
    <property type="protein sequence ID" value="CAB4024757.1"/>
    <property type="molecule type" value="Genomic_DNA"/>
</dbReference>
<dbReference type="GO" id="GO:0015074">
    <property type="term" value="P:DNA integration"/>
    <property type="evidence" value="ECO:0007669"/>
    <property type="project" value="InterPro"/>
</dbReference>
<dbReference type="SUPFAM" id="SSF53098">
    <property type="entry name" value="Ribonuclease H-like"/>
    <property type="match status" value="1"/>
</dbReference>
<dbReference type="OrthoDB" id="775972at2759"/>
<dbReference type="Gene3D" id="1.10.340.70">
    <property type="match status" value="1"/>
</dbReference>
<dbReference type="InterPro" id="IPR050951">
    <property type="entry name" value="Retrovirus_Pol_polyprotein"/>
</dbReference>
<dbReference type="PANTHER" id="PTHR37984">
    <property type="entry name" value="PROTEIN CBG26694"/>
    <property type="match status" value="1"/>
</dbReference>